<reference evidence="2 3" key="1">
    <citation type="submission" date="2018-03" db="EMBL/GenBank/DDBJ databases">
        <title>Bioinformatic expansion and discovery of thiopeptide antibiotics.</title>
        <authorList>
            <person name="Schwalen C.J."/>
            <person name="Hudson G.A."/>
            <person name="Mitchell D.A."/>
        </authorList>
    </citation>
    <scope>NUCLEOTIDE SEQUENCE [LARGE SCALE GENOMIC DNA]</scope>
    <source>
        <strain evidence="2 3">ATCC 21389</strain>
    </source>
</reference>
<dbReference type="OrthoDB" id="4107549at2"/>
<gene>
    <name evidence="2" type="ORF">C7C46_26940</name>
</gene>
<dbReference type="Proteomes" id="UP000248039">
    <property type="component" value="Unassembled WGS sequence"/>
</dbReference>
<name>A0A2V4MVJ9_9ACTN</name>
<dbReference type="EMBL" id="PYBW01000113">
    <property type="protein sequence ID" value="PYC71024.1"/>
    <property type="molecule type" value="Genomic_DNA"/>
</dbReference>
<accession>A0A2V4MVJ9</accession>
<keyword evidence="3" id="KW-1185">Reference proteome</keyword>
<feature type="region of interest" description="Disordered" evidence="1">
    <location>
        <begin position="496"/>
        <end position="518"/>
    </location>
</feature>
<evidence type="ECO:0000313" key="3">
    <source>
        <dbReference type="Proteomes" id="UP000248039"/>
    </source>
</evidence>
<protein>
    <submittedName>
        <fullName evidence="2">Uncharacterized protein</fullName>
    </submittedName>
</protein>
<feature type="compositionally biased region" description="Low complexity" evidence="1">
    <location>
        <begin position="498"/>
        <end position="512"/>
    </location>
</feature>
<evidence type="ECO:0000313" key="2">
    <source>
        <dbReference type="EMBL" id="PYC71024.1"/>
    </source>
</evidence>
<comment type="caution">
    <text evidence="2">The sequence shown here is derived from an EMBL/GenBank/DDBJ whole genome shotgun (WGS) entry which is preliminary data.</text>
</comment>
<organism evidence="2 3">
    <name type="scientific">Streptomyces tateyamensis</name>
    <dbReference type="NCBI Taxonomy" id="565073"/>
    <lineage>
        <taxon>Bacteria</taxon>
        <taxon>Bacillati</taxon>
        <taxon>Actinomycetota</taxon>
        <taxon>Actinomycetes</taxon>
        <taxon>Kitasatosporales</taxon>
        <taxon>Streptomycetaceae</taxon>
        <taxon>Streptomyces</taxon>
    </lineage>
</organism>
<evidence type="ECO:0000256" key="1">
    <source>
        <dbReference type="SAM" id="MobiDB-lite"/>
    </source>
</evidence>
<sequence length="539" mass="58532">MEVIAVDRSTVFLWRQLAIRSDLPAAAVPVVLAGLNRGVDRSDDIYRDLDHSRSKAFGDAFPNLLARTDDAKVRRALIGRAERKHLCAGLVSGFLTVADLDEITRGHQVWPELVTAVADLPGQLQVAIDLLERLPRHELSMVLGRWDGQPVPEALVDAVCELLLRPAAAVVADPGADADWQRSLSYGLGGGGWLHAESADAWRCLEQHPERWEYFASHPTLGAAACHVLLDHAEALPEAVLRLCLPVATAPELADLPKPSVVARERLRLIAARVGRHPTLGDMIPEQIAQAVDACVRRGRLLATPRNAAQVYVVTSLAGDLAQVTADSTHIARAARLLIGLPSPTVVVHRPSTLPFSKTEVIDTPERRLESDHQDHRVRALVHLAANPAAEHAALKEVLAGLHAAELAWIAHSPQAPDWYRNAANEALPPQNDDGVLRILTDDELDTRPDPASLLRQWLAAAAGHIGFDSHRLYDAVLRSRHQPRTCCATFLPAKHCSTPTRRSEPSSSSSSAVPTPNAGLRLSGCWRTAYPRTCSSAT</sequence>
<dbReference type="RefSeq" id="WP_110672536.1">
    <property type="nucleotide sequence ID" value="NZ_PYBW01000113.1"/>
</dbReference>
<proteinExistence type="predicted"/>
<dbReference type="AlphaFoldDB" id="A0A2V4MVJ9"/>